<reference evidence="2 3" key="1">
    <citation type="submission" date="2019-03" db="EMBL/GenBank/DDBJ databases">
        <title>Draft genome sequences of novel Actinobacteria.</title>
        <authorList>
            <person name="Sahin N."/>
            <person name="Ay H."/>
            <person name="Saygin H."/>
        </authorList>
    </citation>
    <scope>NUCLEOTIDE SEQUENCE [LARGE SCALE GENOMIC DNA]</scope>
    <source>
        <strain evidence="2 3">DSM 45347</strain>
    </source>
</reference>
<keyword evidence="2" id="KW-0067">ATP-binding</keyword>
<organism evidence="2 3">
    <name type="scientific">Actinomadura bangladeshensis</name>
    <dbReference type="NCBI Taxonomy" id="453573"/>
    <lineage>
        <taxon>Bacteria</taxon>
        <taxon>Bacillati</taxon>
        <taxon>Actinomycetota</taxon>
        <taxon>Actinomycetes</taxon>
        <taxon>Streptosporangiales</taxon>
        <taxon>Thermomonosporaceae</taxon>
        <taxon>Actinomadura</taxon>
    </lineage>
</organism>
<dbReference type="GO" id="GO:0005524">
    <property type="term" value="F:ATP binding"/>
    <property type="evidence" value="ECO:0007669"/>
    <property type="project" value="UniProtKB-KW"/>
</dbReference>
<dbReference type="InterPro" id="IPR003959">
    <property type="entry name" value="ATPase_AAA_core"/>
</dbReference>
<evidence type="ECO:0000313" key="3">
    <source>
        <dbReference type="Proteomes" id="UP000295431"/>
    </source>
</evidence>
<dbReference type="SUPFAM" id="SSF52540">
    <property type="entry name" value="P-loop containing nucleoside triphosphate hydrolases"/>
    <property type="match status" value="1"/>
</dbReference>
<dbReference type="OrthoDB" id="9809324at2"/>
<dbReference type="Proteomes" id="UP000295431">
    <property type="component" value="Unassembled WGS sequence"/>
</dbReference>
<dbReference type="AlphaFoldDB" id="A0A4R4NCE8"/>
<accession>A0A4R4NCE8</accession>
<name>A0A4R4NCE8_9ACTN</name>
<evidence type="ECO:0000259" key="1">
    <source>
        <dbReference type="Pfam" id="PF13304"/>
    </source>
</evidence>
<keyword evidence="3" id="KW-1185">Reference proteome</keyword>
<evidence type="ECO:0000313" key="2">
    <source>
        <dbReference type="EMBL" id="TDC06758.1"/>
    </source>
</evidence>
<comment type="caution">
    <text evidence="2">The sequence shown here is derived from an EMBL/GenBank/DDBJ whole genome shotgun (WGS) entry which is preliminary data.</text>
</comment>
<feature type="domain" description="ATPase AAA-type core" evidence="1">
    <location>
        <begin position="49"/>
        <end position="340"/>
    </location>
</feature>
<sequence length="414" mass="46012">MLLRFRGANHRSFRDEFELWTAASRFNAGSGRPTGLAADPEAAYLPTVVIYGANASGKSSVLHAMRWMRRAVLGSVETWSSLDAIPREPFALDPDARDETSLFEVNIVLDGDRFVYGFEVSDERVESEWLHAYPGGRPRRQVWFERDADNKDPFKFPGEGLKGDKERLVPRTRPNALFLTVAAAFNQPYLSPIHAWFKQNLWFVAPGEGENSRGGFTAEKLRDPATMELIIKLLKVADLGIDGAESEVVDGQTRIQLLHRGKHESVPLNFHLESQGTRSWFSFLGPMIEALDKGAVLMVDELDASLHPTLAAEALRIFQDPQANENNGQLICTTQDVTLLGNLHSFPPLERDQVRLVIKDRGGRSELYPLTDARPRKDEPLDRRYLAGGYGGVPRVTAGEAADVLSSDNAEACA</sequence>
<dbReference type="GO" id="GO:0016887">
    <property type="term" value="F:ATP hydrolysis activity"/>
    <property type="evidence" value="ECO:0007669"/>
    <property type="project" value="InterPro"/>
</dbReference>
<protein>
    <submittedName>
        <fullName evidence="2">ATP-binding protein</fullName>
    </submittedName>
</protein>
<dbReference type="Pfam" id="PF13304">
    <property type="entry name" value="AAA_21"/>
    <property type="match status" value="1"/>
</dbReference>
<dbReference type="EMBL" id="SMJW01000259">
    <property type="protein sequence ID" value="TDC06758.1"/>
    <property type="molecule type" value="Genomic_DNA"/>
</dbReference>
<dbReference type="RefSeq" id="WP_131944154.1">
    <property type="nucleotide sequence ID" value="NZ_BAAAMX010000078.1"/>
</dbReference>
<dbReference type="PANTHER" id="PTHR40396">
    <property type="entry name" value="ATPASE-LIKE PROTEIN"/>
    <property type="match status" value="1"/>
</dbReference>
<gene>
    <name evidence="2" type="ORF">E1284_33365</name>
</gene>
<proteinExistence type="predicted"/>
<dbReference type="PANTHER" id="PTHR40396:SF1">
    <property type="entry name" value="ATPASE AAA-TYPE CORE DOMAIN-CONTAINING PROTEIN"/>
    <property type="match status" value="1"/>
</dbReference>
<keyword evidence="2" id="KW-0547">Nucleotide-binding</keyword>
<dbReference type="InterPro" id="IPR027417">
    <property type="entry name" value="P-loop_NTPase"/>
</dbReference>